<dbReference type="EMBL" id="JAUTBA010000001">
    <property type="protein sequence ID" value="MDQ1151868.1"/>
    <property type="molecule type" value="Genomic_DNA"/>
</dbReference>
<name>A0ABU0UAI0_9SPHI</name>
<gene>
    <name evidence="1" type="ORF">QE382_003852</name>
</gene>
<evidence type="ECO:0000313" key="1">
    <source>
        <dbReference type="EMBL" id="MDQ1151868.1"/>
    </source>
</evidence>
<keyword evidence="2" id="KW-1185">Reference proteome</keyword>
<comment type="caution">
    <text evidence="1">The sequence shown here is derived from an EMBL/GenBank/DDBJ whole genome shotgun (WGS) entry which is preliminary data.</text>
</comment>
<dbReference type="RefSeq" id="WP_307187290.1">
    <property type="nucleotide sequence ID" value="NZ_JAUTBA010000001.1"/>
</dbReference>
<sequence length="279" mass="32117">MNGGNGEGKYASYQIRTMFESSTDNVQTPSRTCPVSEREINACSSTEIRGFALEELPTYDILPQIYLNSAIILMLPIMKDHQHISIDKRMSATDFEILGMNGMISRSFINLAISNFAEACKWVEKLDYRRNNNKSNELIVFDELCGTCSTKHALLKRLADENRESSLRLVLGIFTMNSKNTPAIKGLLSNYDLKYIPEAHNYLRNHNQILDFTGIGVNVNEFELDLLEEIEITPDQITDFKVQYHKDYLSRWIEINKIPYTLDELWEIREQCIEAIAQK</sequence>
<dbReference type="Proteomes" id="UP001244640">
    <property type="component" value="Unassembled WGS sequence"/>
</dbReference>
<accession>A0ABU0UAI0</accession>
<proteinExistence type="predicted"/>
<evidence type="ECO:0000313" key="2">
    <source>
        <dbReference type="Proteomes" id="UP001244640"/>
    </source>
</evidence>
<reference evidence="1 2" key="1">
    <citation type="submission" date="2023-07" db="EMBL/GenBank/DDBJ databases">
        <title>Functional and genomic diversity of the sorghum phyllosphere microbiome.</title>
        <authorList>
            <person name="Shade A."/>
        </authorList>
    </citation>
    <scope>NUCLEOTIDE SEQUENCE [LARGE SCALE GENOMIC DNA]</scope>
    <source>
        <strain evidence="1 2">SORGH_AS_0892</strain>
    </source>
</reference>
<protein>
    <submittedName>
        <fullName evidence="1">Uncharacterized protein</fullName>
    </submittedName>
</protein>
<organism evidence="1 2">
    <name type="scientific">Sphingobacterium zeae</name>
    <dbReference type="NCBI Taxonomy" id="1776859"/>
    <lineage>
        <taxon>Bacteria</taxon>
        <taxon>Pseudomonadati</taxon>
        <taxon>Bacteroidota</taxon>
        <taxon>Sphingobacteriia</taxon>
        <taxon>Sphingobacteriales</taxon>
        <taxon>Sphingobacteriaceae</taxon>
        <taxon>Sphingobacterium</taxon>
    </lineage>
</organism>